<evidence type="ECO:0000313" key="8">
    <source>
        <dbReference type="Proteomes" id="UP001162483"/>
    </source>
</evidence>
<comment type="caution">
    <text evidence="7">The sequence shown here is derived from an EMBL/GenBank/DDBJ whole genome shotgun (WGS) entry which is preliminary data.</text>
</comment>
<sequence>KKCERLLLYLYCHELSIEFQEPVPLTIPNYYKIIKKPMDLSTVKKKLQKKHSQHYQTPEDFVADVRLIFKNCERFNENDSEVAQAGKAVALYFEDKLPEIYPDRTFPPLPDFEPEEEDDGEITEDSDDDFVQPRRKRLKSDEKPVHIK</sequence>
<dbReference type="SMART" id="SM00297">
    <property type="entry name" value="BROMO"/>
    <property type="match status" value="1"/>
</dbReference>
<feature type="compositionally biased region" description="Basic and acidic residues" evidence="5">
    <location>
        <begin position="139"/>
        <end position="148"/>
    </location>
</feature>
<accession>A0ABN9ABF9</accession>
<dbReference type="SUPFAM" id="SSF47370">
    <property type="entry name" value="Bromodomain"/>
    <property type="match status" value="1"/>
</dbReference>
<dbReference type="PANTHER" id="PTHR45915">
    <property type="entry name" value="TRANSCRIPTION INTERMEDIARY FACTOR"/>
    <property type="match status" value="1"/>
</dbReference>
<evidence type="ECO:0000256" key="4">
    <source>
        <dbReference type="PROSITE-ProRule" id="PRU00035"/>
    </source>
</evidence>
<dbReference type="PRINTS" id="PR00503">
    <property type="entry name" value="BROMODOMAIN"/>
</dbReference>
<dbReference type="CDD" id="cd05502">
    <property type="entry name" value="Bromo_tif1_like"/>
    <property type="match status" value="1"/>
</dbReference>
<feature type="compositionally biased region" description="Acidic residues" evidence="5">
    <location>
        <begin position="112"/>
        <end position="130"/>
    </location>
</feature>
<evidence type="ECO:0000256" key="5">
    <source>
        <dbReference type="SAM" id="MobiDB-lite"/>
    </source>
</evidence>
<dbReference type="EMBL" id="CATNWA010000035">
    <property type="protein sequence ID" value="CAI9532026.1"/>
    <property type="molecule type" value="Genomic_DNA"/>
</dbReference>
<reference evidence="7" key="1">
    <citation type="submission" date="2023-05" db="EMBL/GenBank/DDBJ databases">
        <authorList>
            <person name="Stuckert A."/>
        </authorList>
    </citation>
    <scope>NUCLEOTIDE SEQUENCE</scope>
</reference>
<dbReference type="InterPro" id="IPR036427">
    <property type="entry name" value="Bromodomain-like_sf"/>
</dbReference>
<organism evidence="7 8">
    <name type="scientific">Staurois parvus</name>
    <dbReference type="NCBI Taxonomy" id="386267"/>
    <lineage>
        <taxon>Eukaryota</taxon>
        <taxon>Metazoa</taxon>
        <taxon>Chordata</taxon>
        <taxon>Craniata</taxon>
        <taxon>Vertebrata</taxon>
        <taxon>Euteleostomi</taxon>
        <taxon>Amphibia</taxon>
        <taxon>Batrachia</taxon>
        <taxon>Anura</taxon>
        <taxon>Neobatrachia</taxon>
        <taxon>Ranoidea</taxon>
        <taxon>Ranidae</taxon>
        <taxon>Staurois</taxon>
    </lineage>
</organism>
<name>A0ABN9ABF9_9NEOB</name>
<dbReference type="PROSITE" id="PS50014">
    <property type="entry name" value="BROMODOMAIN_2"/>
    <property type="match status" value="1"/>
</dbReference>
<protein>
    <recommendedName>
        <fullName evidence="6">Bromo domain-containing protein</fullName>
    </recommendedName>
</protein>
<keyword evidence="3" id="KW-0539">Nucleus</keyword>
<dbReference type="Pfam" id="PF00439">
    <property type="entry name" value="Bromodomain"/>
    <property type="match status" value="1"/>
</dbReference>
<keyword evidence="8" id="KW-1185">Reference proteome</keyword>
<feature type="domain" description="Bromo" evidence="6">
    <location>
        <begin position="11"/>
        <end position="83"/>
    </location>
</feature>
<proteinExistence type="predicted"/>
<keyword evidence="2 4" id="KW-0103">Bromodomain</keyword>
<evidence type="ECO:0000256" key="1">
    <source>
        <dbReference type="ARBA" id="ARBA00004123"/>
    </source>
</evidence>
<dbReference type="InterPro" id="IPR001487">
    <property type="entry name" value="Bromodomain"/>
</dbReference>
<feature type="region of interest" description="Disordered" evidence="5">
    <location>
        <begin position="101"/>
        <end position="148"/>
    </location>
</feature>
<gene>
    <name evidence="7" type="ORF">SPARVUS_LOCUS96578</name>
</gene>
<evidence type="ECO:0000313" key="7">
    <source>
        <dbReference type="EMBL" id="CAI9532026.1"/>
    </source>
</evidence>
<feature type="non-terminal residue" evidence="7">
    <location>
        <position position="1"/>
    </location>
</feature>
<dbReference type="Proteomes" id="UP001162483">
    <property type="component" value="Unassembled WGS sequence"/>
</dbReference>
<evidence type="ECO:0000259" key="6">
    <source>
        <dbReference type="PROSITE" id="PS50014"/>
    </source>
</evidence>
<dbReference type="Gene3D" id="1.20.920.10">
    <property type="entry name" value="Bromodomain-like"/>
    <property type="match status" value="1"/>
</dbReference>
<evidence type="ECO:0000256" key="3">
    <source>
        <dbReference type="ARBA" id="ARBA00023242"/>
    </source>
</evidence>
<comment type="subcellular location">
    <subcellularLocation>
        <location evidence="1">Nucleus</location>
    </subcellularLocation>
</comment>
<evidence type="ECO:0000256" key="2">
    <source>
        <dbReference type="ARBA" id="ARBA00023117"/>
    </source>
</evidence>
<dbReference type="PANTHER" id="PTHR45915:SF3">
    <property type="entry name" value="E3 UBIQUITIN-PROTEIN LIGASE TRIM33"/>
    <property type="match status" value="1"/>
</dbReference>